<dbReference type="EMBL" id="KZ293425">
    <property type="protein sequence ID" value="PBK70681.1"/>
    <property type="molecule type" value="Genomic_DNA"/>
</dbReference>
<name>A0A2H3BIG1_9AGAR</name>
<evidence type="ECO:0000313" key="2">
    <source>
        <dbReference type="Proteomes" id="UP000218334"/>
    </source>
</evidence>
<sequence>MLYARRRWSRRVVVRSRYQCHCYSGIMQLRFYQQQRVCFKFRGNHPAGFVSSPAYRQRVHHTSRTDKWELFALECEHQEISPVVVTASPDLCFIPPHSVTVSSFFRNWRYSNAFMRASVTTKRGNSVLFPPEFAGPDHFGVDGNEKVVADATITAQGSFISMFHEHTILTWPIPRSKTAALARFSTLTLMYNATYRTATRAASLLPSFGHANWTSTGGNLRAVYESLCLSSTWQPPLDAPPFPPPGAELGYAQSPLSPIPLQQAYQYRCSKDSPALSIFSSAATASTVEGILGAEFDS</sequence>
<organism evidence="1 2">
    <name type="scientific">Armillaria solidipes</name>
    <dbReference type="NCBI Taxonomy" id="1076256"/>
    <lineage>
        <taxon>Eukaryota</taxon>
        <taxon>Fungi</taxon>
        <taxon>Dikarya</taxon>
        <taxon>Basidiomycota</taxon>
        <taxon>Agaricomycotina</taxon>
        <taxon>Agaricomycetes</taxon>
        <taxon>Agaricomycetidae</taxon>
        <taxon>Agaricales</taxon>
        <taxon>Marasmiineae</taxon>
        <taxon>Physalacriaceae</taxon>
        <taxon>Armillaria</taxon>
    </lineage>
</organism>
<accession>A0A2H3BIG1</accession>
<proteinExistence type="predicted"/>
<dbReference type="AlphaFoldDB" id="A0A2H3BIG1"/>
<keyword evidence="2" id="KW-1185">Reference proteome</keyword>
<gene>
    <name evidence="1" type="ORF">ARMSODRAFT_1003289</name>
</gene>
<protein>
    <submittedName>
        <fullName evidence="1">Uncharacterized protein</fullName>
    </submittedName>
</protein>
<dbReference type="Proteomes" id="UP000218334">
    <property type="component" value="Unassembled WGS sequence"/>
</dbReference>
<reference evidence="2" key="1">
    <citation type="journal article" date="2017" name="Nat. Ecol. Evol.">
        <title>Genome expansion and lineage-specific genetic innovations in the forest pathogenic fungi Armillaria.</title>
        <authorList>
            <person name="Sipos G."/>
            <person name="Prasanna A.N."/>
            <person name="Walter M.C."/>
            <person name="O'Connor E."/>
            <person name="Balint B."/>
            <person name="Krizsan K."/>
            <person name="Kiss B."/>
            <person name="Hess J."/>
            <person name="Varga T."/>
            <person name="Slot J."/>
            <person name="Riley R."/>
            <person name="Boka B."/>
            <person name="Rigling D."/>
            <person name="Barry K."/>
            <person name="Lee J."/>
            <person name="Mihaltcheva S."/>
            <person name="LaButti K."/>
            <person name="Lipzen A."/>
            <person name="Waldron R."/>
            <person name="Moloney N.M."/>
            <person name="Sperisen C."/>
            <person name="Kredics L."/>
            <person name="Vagvoelgyi C."/>
            <person name="Patrignani A."/>
            <person name="Fitzpatrick D."/>
            <person name="Nagy I."/>
            <person name="Doyle S."/>
            <person name="Anderson J.B."/>
            <person name="Grigoriev I.V."/>
            <person name="Gueldener U."/>
            <person name="Muensterkoetter M."/>
            <person name="Nagy L.G."/>
        </authorList>
    </citation>
    <scope>NUCLEOTIDE SEQUENCE [LARGE SCALE GENOMIC DNA]</scope>
    <source>
        <strain evidence="2">28-4</strain>
    </source>
</reference>
<evidence type="ECO:0000313" key="1">
    <source>
        <dbReference type="EMBL" id="PBK70681.1"/>
    </source>
</evidence>